<dbReference type="PRINTS" id="PR00320">
    <property type="entry name" value="GPROTEINBRPT"/>
</dbReference>
<dbReference type="Pfam" id="PF00400">
    <property type="entry name" value="WD40"/>
    <property type="match status" value="2"/>
</dbReference>
<dbReference type="PROSITE" id="PS50082">
    <property type="entry name" value="WD_REPEATS_2"/>
    <property type="match status" value="1"/>
</dbReference>
<dbReference type="InterPro" id="IPR011047">
    <property type="entry name" value="Quinoprotein_ADH-like_sf"/>
</dbReference>
<organism evidence="5 6">
    <name type="scientific">Streptomyces ipomoeae</name>
    <dbReference type="NCBI Taxonomy" id="103232"/>
    <lineage>
        <taxon>Bacteria</taxon>
        <taxon>Bacillati</taxon>
        <taxon>Actinomycetota</taxon>
        <taxon>Actinomycetes</taxon>
        <taxon>Kitasatosporales</taxon>
        <taxon>Streptomycetaceae</taxon>
        <taxon>Streptomyces</taxon>
    </lineage>
</organism>
<keyword evidence="1 3" id="KW-0853">WD repeat</keyword>
<comment type="caution">
    <text evidence="5">The sequence shown here is derived from an EMBL/GenBank/DDBJ whole genome shotgun (WGS) entry which is preliminary data.</text>
</comment>
<feature type="repeat" description="WD" evidence="3">
    <location>
        <begin position="283"/>
        <end position="326"/>
    </location>
</feature>
<dbReference type="InterPro" id="IPR015943">
    <property type="entry name" value="WD40/YVTN_repeat-like_dom_sf"/>
</dbReference>
<dbReference type="InterPro" id="IPR020472">
    <property type="entry name" value="WD40_PAC1"/>
</dbReference>
<name>A0AAE9B1Q8_9ACTN</name>
<dbReference type="InterPro" id="IPR001680">
    <property type="entry name" value="WD40_rpt"/>
</dbReference>
<dbReference type="PANTHER" id="PTHR22847:SF637">
    <property type="entry name" value="WD REPEAT DOMAIN 5B"/>
    <property type="match status" value="1"/>
</dbReference>
<dbReference type="SUPFAM" id="SSF50998">
    <property type="entry name" value="Quinoprotein alcohol dehydrogenase-like"/>
    <property type="match status" value="1"/>
</dbReference>
<gene>
    <name evidence="5" type="ORF">Sipo8835_07520</name>
</gene>
<dbReference type="EMBL" id="SPAZ01000057">
    <property type="protein sequence ID" value="TQE37560.1"/>
    <property type="molecule type" value="Genomic_DNA"/>
</dbReference>
<evidence type="ECO:0000256" key="3">
    <source>
        <dbReference type="PROSITE-ProRule" id="PRU00221"/>
    </source>
</evidence>
<evidence type="ECO:0000256" key="2">
    <source>
        <dbReference type="ARBA" id="ARBA00022737"/>
    </source>
</evidence>
<dbReference type="PANTHER" id="PTHR22847">
    <property type="entry name" value="WD40 REPEAT PROTEIN"/>
    <property type="match status" value="1"/>
</dbReference>
<evidence type="ECO:0008006" key="7">
    <source>
        <dbReference type="Google" id="ProtNLM"/>
    </source>
</evidence>
<evidence type="ECO:0000256" key="1">
    <source>
        <dbReference type="ARBA" id="ARBA00022574"/>
    </source>
</evidence>
<evidence type="ECO:0000313" key="6">
    <source>
        <dbReference type="Proteomes" id="UP000318720"/>
    </source>
</evidence>
<protein>
    <recommendedName>
        <fullName evidence="7">WD40 repeat domain-containing protein</fullName>
    </recommendedName>
</protein>
<dbReference type="SMART" id="SM00320">
    <property type="entry name" value="WD40"/>
    <property type="match status" value="4"/>
</dbReference>
<evidence type="ECO:0000256" key="4">
    <source>
        <dbReference type="SAM" id="MobiDB-lite"/>
    </source>
</evidence>
<dbReference type="AlphaFoldDB" id="A0AAE9B1Q8"/>
<dbReference type="PROSITE" id="PS00678">
    <property type="entry name" value="WD_REPEATS_1"/>
    <property type="match status" value="1"/>
</dbReference>
<accession>A0AAE9B1Q8</accession>
<keyword evidence="2" id="KW-0677">Repeat</keyword>
<evidence type="ECO:0000313" key="5">
    <source>
        <dbReference type="EMBL" id="TQE37560.1"/>
    </source>
</evidence>
<reference evidence="5 6" key="1">
    <citation type="submission" date="2019-03" db="EMBL/GenBank/DDBJ databases">
        <title>Comparative genomic analyses of the sweetpotato soil rot pathogen, Streptomyces ipomoeae.</title>
        <authorList>
            <person name="Ruschel Soares N."/>
            <person name="Badger J.H."/>
            <person name="Huguet-Tapia J.C."/>
            <person name="Clark C.A."/>
            <person name="Pettis G.S."/>
        </authorList>
    </citation>
    <scope>NUCLEOTIDE SEQUENCE [LARGE SCALE GENOMIC DNA]</scope>
    <source>
        <strain evidence="5 6">88-35</strain>
    </source>
</reference>
<dbReference type="Gene3D" id="2.130.10.10">
    <property type="entry name" value="YVTN repeat-like/Quinoprotein amine dehydrogenase"/>
    <property type="match status" value="2"/>
</dbReference>
<sequence>MTAAVYRESAHLHRDADTRVRRDLLALDAARYGAPELAARIASVPLPGDGGQDWKVAWATGSETSPRLLATLTGHEEGLSAVATATTRDGRTVAVTGGIGESTVRAWDLTTGEQTEVWRPHAEDAWVLTTAELDGRSVVVTGSYGNTIQVWDLAGGPPIGRVDTAPYPGILSGPDSLPEGMWYPGGIYVNALACAVLDGIPVVVSTVQTDDSGTDVCQDFPVAAVHDLATGRHVASIPTGHTGAVHLATAMLEGRPIVVTGSSGDAEARLWDLATGHPIGAPLTGHTEGLTVMATTVLDGRPVAVSGSQDKTVRVWDLRTGQQIGAPLTGHTGRVEAVAAAVVAGRSPSAAATTGTGTDTATRAALKQATAAARP</sequence>
<proteinExistence type="predicted"/>
<dbReference type="PROSITE" id="PS50294">
    <property type="entry name" value="WD_REPEATS_REGION"/>
    <property type="match status" value="1"/>
</dbReference>
<dbReference type="RefSeq" id="WP_141581260.1">
    <property type="nucleotide sequence ID" value="NZ_SPAZ01000057.1"/>
</dbReference>
<dbReference type="InterPro" id="IPR019775">
    <property type="entry name" value="WD40_repeat_CS"/>
</dbReference>
<feature type="region of interest" description="Disordered" evidence="4">
    <location>
        <begin position="347"/>
        <end position="375"/>
    </location>
</feature>
<dbReference type="Proteomes" id="UP000318720">
    <property type="component" value="Unassembled WGS sequence"/>
</dbReference>